<evidence type="ECO:0000256" key="1">
    <source>
        <dbReference type="ARBA" id="ARBA00004141"/>
    </source>
</evidence>
<keyword evidence="7 9" id="KW-1133">Transmembrane helix</keyword>
<dbReference type="Proteomes" id="UP000594262">
    <property type="component" value="Unplaced"/>
</dbReference>
<keyword evidence="6" id="KW-0067">ATP-binding</keyword>
<protein>
    <recommendedName>
        <fullName evidence="10">ABC transporter domain-containing protein</fullName>
    </recommendedName>
</protein>
<dbReference type="InterPro" id="IPR003593">
    <property type="entry name" value="AAA+_ATPase"/>
</dbReference>
<evidence type="ECO:0000256" key="9">
    <source>
        <dbReference type="SAM" id="Phobius"/>
    </source>
</evidence>
<dbReference type="OrthoDB" id="66620at2759"/>
<evidence type="ECO:0000256" key="2">
    <source>
        <dbReference type="ARBA" id="ARBA00005814"/>
    </source>
</evidence>
<evidence type="ECO:0000313" key="12">
    <source>
        <dbReference type="Proteomes" id="UP000594262"/>
    </source>
</evidence>
<dbReference type="InterPro" id="IPR043926">
    <property type="entry name" value="ABCG_dom"/>
</dbReference>
<dbReference type="GO" id="GO:0140359">
    <property type="term" value="F:ABC-type transporter activity"/>
    <property type="evidence" value="ECO:0007669"/>
    <property type="project" value="InterPro"/>
</dbReference>
<feature type="domain" description="ABC transporter" evidence="10">
    <location>
        <begin position="24"/>
        <end position="269"/>
    </location>
</feature>
<keyword evidence="4 9" id="KW-0812">Transmembrane</keyword>
<feature type="transmembrane region" description="Helical" evidence="9">
    <location>
        <begin position="481"/>
        <end position="505"/>
    </location>
</feature>
<dbReference type="InterPro" id="IPR003439">
    <property type="entry name" value="ABC_transporter-like_ATP-bd"/>
</dbReference>
<evidence type="ECO:0000313" key="11">
    <source>
        <dbReference type="EnsemblMetazoa" id="CLYHEMP005825.1"/>
    </source>
</evidence>
<evidence type="ECO:0000256" key="8">
    <source>
        <dbReference type="ARBA" id="ARBA00023136"/>
    </source>
</evidence>
<comment type="similarity">
    <text evidence="2">Belongs to the ABC transporter superfamily. ABCG family. Eye pigment precursor importer (TC 3.A.1.204) subfamily.</text>
</comment>
<proteinExistence type="inferred from homology"/>
<dbReference type="GO" id="GO:0008514">
    <property type="term" value="F:organic anion transmembrane transporter activity"/>
    <property type="evidence" value="ECO:0007669"/>
    <property type="project" value="UniProtKB-ARBA"/>
</dbReference>
<sequence length="630" mass="70865">MDDQHGATTIYNEKKYSTFRKNELVFNDVNVMIPLKIKGQKTSKQILSDCSGIMKSGLNAILGPTGSGKTTLLDVLAGRKDKSQYSGNVLINGSFQKRDFRLESGFVVQEDIVMGTMTVRENLAFSAALRLPKEFTKEERERRVNQTIQDLGLFRCAETRVGTDETRGVSGGERRRTSIGMELITQPQFLFLDEPTTGLDASTASSVMMLLKRQCEKGRTIIFSIHQPRYSVFKQFDTLTLLSAGEMVYHGDPNNAITYFKDLGYPCETYNNPADHFLDIIAGNEKEQRDAVNLNKNGQEIIAAPSFASQYKTSLIKAETDRSIYPSVEEAKFNQSHSADTAQVTYNSSFLKQLLCVSHRTSINVLRDPRTFASQVFTNIFMGLLIGAIYYNLDLGINTGLVNRSGVFFLVTTNMVFSNMSAVAVFLLERRIFRHESANGYYRCSAFFISKVICDVIPLRLIPILLFSCISYFLVGFQKDVVKFFVFVLTLLLISLAAAAVCLMVSSSVSNIAIANLLVSLPFVLMMIFSGFLNNLSSIPVWLRWIKYISIFKYGFSSLLLNEMEGLTFTNCTSNTPETLPCMTETGYQYLEKVGIETDWQWWNQLALGGITVAFLLLTYVQLRRMKKFS</sequence>
<dbReference type="Gene3D" id="3.40.50.300">
    <property type="entry name" value="P-loop containing nucleotide triphosphate hydrolases"/>
    <property type="match status" value="1"/>
</dbReference>
<dbReference type="GO" id="GO:0015562">
    <property type="term" value="F:efflux transmembrane transporter activity"/>
    <property type="evidence" value="ECO:0007669"/>
    <property type="project" value="UniProtKB-ARBA"/>
</dbReference>
<dbReference type="GeneID" id="136799132"/>
<dbReference type="GO" id="GO:0016324">
    <property type="term" value="C:apical plasma membrane"/>
    <property type="evidence" value="ECO:0007669"/>
    <property type="project" value="UniProtKB-ARBA"/>
</dbReference>
<evidence type="ECO:0000256" key="7">
    <source>
        <dbReference type="ARBA" id="ARBA00022989"/>
    </source>
</evidence>
<evidence type="ECO:0000259" key="10">
    <source>
        <dbReference type="PROSITE" id="PS50893"/>
    </source>
</evidence>
<dbReference type="SUPFAM" id="SSF52540">
    <property type="entry name" value="P-loop containing nucleoside triphosphate hydrolases"/>
    <property type="match status" value="1"/>
</dbReference>
<dbReference type="Pfam" id="PF19055">
    <property type="entry name" value="ABC2_membrane_7"/>
    <property type="match status" value="1"/>
</dbReference>
<dbReference type="RefSeq" id="XP_066911924.1">
    <property type="nucleotide sequence ID" value="XM_067055823.1"/>
</dbReference>
<dbReference type="RefSeq" id="XP_066911925.1">
    <property type="nucleotide sequence ID" value="XM_067055824.1"/>
</dbReference>
<feature type="transmembrane region" description="Helical" evidence="9">
    <location>
        <begin position="448"/>
        <end position="475"/>
    </location>
</feature>
<organism evidence="11 12">
    <name type="scientific">Clytia hemisphaerica</name>
    <dbReference type="NCBI Taxonomy" id="252671"/>
    <lineage>
        <taxon>Eukaryota</taxon>
        <taxon>Metazoa</taxon>
        <taxon>Cnidaria</taxon>
        <taxon>Hydrozoa</taxon>
        <taxon>Hydroidolina</taxon>
        <taxon>Leptothecata</taxon>
        <taxon>Obeliida</taxon>
        <taxon>Clytiidae</taxon>
        <taxon>Clytia</taxon>
    </lineage>
</organism>
<dbReference type="EnsemblMetazoa" id="CLYHEMT005825.1">
    <property type="protein sequence ID" value="CLYHEMP005825.1"/>
    <property type="gene ID" value="CLYHEMG005825"/>
</dbReference>
<feature type="transmembrane region" description="Helical" evidence="9">
    <location>
        <begin position="376"/>
        <end position="393"/>
    </location>
</feature>
<keyword evidence="5" id="KW-0547">Nucleotide-binding</keyword>
<evidence type="ECO:0000256" key="3">
    <source>
        <dbReference type="ARBA" id="ARBA00022448"/>
    </source>
</evidence>
<dbReference type="CDD" id="cd03213">
    <property type="entry name" value="ABCG_EPDR"/>
    <property type="match status" value="1"/>
</dbReference>
<evidence type="ECO:0000256" key="6">
    <source>
        <dbReference type="ARBA" id="ARBA00022840"/>
    </source>
</evidence>
<dbReference type="Pfam" id="PF00005">
    <property type="entry name" value="ABC_tran"/>
    <property type="match status" value="1"/>
</dbReference>
<dbReference type="GO" id="GO:0016887">
    <property type="term" value="F:ATP hydrolysis activity"/>
    <property type="evidence" value="ECO:0007669"/>
    <property type="project" value="InterPro"/>
</dbReference>
<dbReference type="SMART" id="SM00382">
    <property type="entry name" value="AAA"/>
    <property type="match status" value="1"/>
</dbReference>
<dbReference type="Pfam" id="PF01061">
    <property type="entry name" value="ABC2_membrane"/>
    <property type="match status" value="1"/>
</dbReference>
<dbReference type="PROSITE" id="PS50893">
    <property type="entry name" value="ABC_TRANSPORTER_2"/>
    <property type="match status" value="1"/>
</dbReference>
<dbReference type="InterPro" id="IPR027417">
    <property type="entry name" value="P-loop_NTPase"/>
</dbReference>
<feature type="transmembrane region" description="Helical" evidence="9">
    <location>
        <begin position="405"/>
        <end position="428"/>
    </location>
</feature>
<dbReference type="InterPro" id="IPR013525">
    <property type="entry name" value="ABC2_TM"/>
</dbReference>
<dbReference type="FunFam" id="3.40.50.300:FF:000622">
    <property type="entry name" value="ATP-binding cassette sub-family G member 2"/>
    <property type="match status" value="1"/>
</dbReference>
<keyword evidence="3" id="KW-0813">Transport</keyword>
<keyword evidence="8 9" id="KW-0472">Membrane</keyword>
<dbReference type="InterPro" id="IPR050352">
    <property type="entry name" value="ABCG_transporters"/>
</dbReference>
<dbReference type="PANTHER" id="PTHR48041:SF116">
    <property type="entry name" value="PROTEIN BROWN"/>
    <property type="match status" value="1"/>
</dbReference>
<evidence type="ECO:0000256" key="5">
    <source>
        <dbReference type="ARBA" id="ARBA00022741"/>
    </source>
</evidence>
<dbReference type="RefSeq" id="XP_066911926.1">
    <property type="nucleotide sequence ID" value="XM_067055825.1"/>
</dbReference>
<keyword evidence="12" id="KW-1185">Reference proteome</keyword>
<reference evidence="11" key="1">
    <citation type="submission" date="2021-01" db="UniProtKB">
        <authorList>
            <consortium name="EnsemblMetazoa"/>
        </authorList>
    </citation>
    <scope>IDENTIFICATION</scope>
</reference>
<name>A0A7M5WJV9_9CNID</name>
<comment type="subcellular location">
    <subcellularLocation>
        <location evidence="1">Membrane</location>
        <topology evidence="1">Multi-pass membrane protein</topology>
    </subcellularLocation>
</comment>
<dbReference type="PANTHER" id="PTHR48041">
    <property type="entry name" value="ABC TRANSPORTER G FAMILY MEMBER 28"/>
    <property type="match status" value="1"/>
</dbReference>
<evidence type="ECO:0000256" key="4">
    <source>
        <dbReference type="ARBA" id="ARBA00022692"/>
    </source>
</evidence>
<feature type="transmembrane region" description="Helical" evidence="9">
    <location>
        <begin position="512"/>
        <end position="533"/>
    </location>
</feature>
<dbReference type="AlphaFoldDB" id="A0A7M5WJV9"/>
<dbReference type="GO" id="GO:0005524">
    <property type="term" value="F:ATP binding"/>
    <property type="evidence" value="ECO:0007669"/>
    <property type="project" value="UniProtKB-KW"/>
</dbReference>
<feature type="transmembrane region" description="Helical" evidence="9">
    <location>
        <begin position="602"/>
        <end position="621"/>
    </location>
</feature>
<accession>A0A7M5WJV9</accession>